<reference evidence="1" key="1">
    <citation type="submission" date="2013-11" db="EMBL/GenBank/DDBJ databases">
        <title>The Genome Sequence of Phytophthora parasitica CHvinca01.</title>
        <authorList>
            <consortium name="The Broad Institute Genomics Platform"/>
            <person name="Russ C."/>
            <person name="Tyler B."/>
            <person name="Panabieres F."/>
            <person name="Shan W."/>
            <person name="Tripathy S."/>
            <person name="Grunwald N."/>
            <person name="Machado M."/>
            <person name="Johnson C.S."/>
            <person name="Arredondo F."/>
            <person name="Hong C."/>
            <person name="Coffey M."/>
            <person name="Young S.K."/>
            <person name="Zeng Q."/>
            <person name="Gargeya S."/>
            <person name="Fitzgerald M."/>
            <person name="Abouelleil A."/>
            <person name="Alvarado L."/>
            <person name="Chapman S.B."/>
            <person name="Gainer-Dewar J."/>
            <person name="Goldberg J."/>
            <person name="Griggs A."/>
            <person name="Gujja S."/>
            <person name="Hansen M."/>
            <person name="Howarth C."/>
            <person name="Imamovic A."/>
            <person name="Ireland A."/>
            <person name="Larimer J."/>
            <person name="McCowan C."/>
            <person name="Murphy C."/>
            <person name="Pearson M."/>
            <person name="Poon T.W."/>
            <person name="Priest M."/>
            <person name="Roberts A."/>
            <person name="Saif S."/>
            <person name="Shea T."/>
            <person name="Sykes S."/>
            <person name="Wortman J."/>
            <person name="Nusbaum C."/>
            <person name="Birren B."/>
        </authorList>
    </citation>
    <scope>NUCLEOTIDE SEQUENCE [LARGE SCALE GENOMIC DNA]</scope>
    <source>
        <strain evidence="1">CHvinca01</strain>
    </source>
</reference>
<evidence type="ECO:0000313" key="1">
    <source>
        <dbReference type="EMBL" id="ETL99559.1"/>
    </source>
</evidence>
<proteinExistence type="predicted"/>
<protein>
    <submittedName>
        <fullName evidence="1">Uncharacterized protein</fullName>
    </submittedName>
</protein>
<accession>W2LS99</accession>
<dbReference type="Proteomes" id="UP000054423">
    <property type="component" value="Unassembled WGS sequence"/>
</dbReference>
<dbReference type="EMBL" id="KI678300">
    <property type="protein sequence ID" value="ETL99559.1"/>
    <property type="molecule type" value="Genomic_DNA"/>
</dbReference>
<organism evidence="1">
    <name type="scientific">Phytophthora nicotianae</name>
    <name type="common">Potato buckeye rot agent</name>
    <name type="synonym">Phytophthora parasitica</name>
    <dbReference type="NCBI Taxonomy" id="4792"/>
    <lineage>
        <taxon>Eukaryota</taxon>
        <taxon>Sar</taxon>
        <taxon>Stramenopiles</taxon>
        <taxon>Oomycota</taxon>
        <taxon>Peronosporomycetes</taxon>
        <taxon>Peronosporales</taxon>
        <taxon>Peronosporaceae</taxon>
        <taxon>Phytophthora</taxon>
    </lineage>
</organism>
<gene>
    <name evidence="1" type="ORF">L917_03606</name>
</gene>
<sequence length="85" mass="8958">MNQRPLDGIITSSDLEVDDAESAGATFGLAFGHKIAGTRCTSLNLARSVPVVGPWSEESVVVMGDAIRVKAERVSVILKHASPPK</sequence>
<dbReference type="VEuPathDB" id="FungiDB:PPTG_22292"/>
<dbReference type="AlphaFoldDB" id="W2LS99"/>
<name>W2LS99_PHYNI</name>